<organism evidence="1 2">
    <name type="scientific">Colocasia esculenta</name>
    <name type="common">Wild taro</name>
    <name type="synonym">Arum esculentum</name>
    <dbReference type="NCBI Taxonomy" id="4460"/>
    <lineage>
        <taxon>Eukaryota</taxon>
        <taxon>Viridiplantae</taxon>
        <taxon>Streptophyta</taxon>
        <taxon>Embryophyta</taxon>
        <taxon>Tracheophyta</taxon>
        <taxon>Spermatophyta</taxon>
        <taxon>Magnoliopsida</taxon>
        <taxon>Liliopsida</taxon>
        <taxon>Araceae</taxon>
        <taxon>Aroideae</taxon>
        <taxon>Colocasieae</taxon>
        <taxon>Colocasia</taxon>
    </lineage>
</organism>
<protein>
    <submittedName>
        <fullName evidence="1">Uncharacterized protein</fullName>
    </submittedName>
</protein>
<dbReference type="EMBL" id="NMUH01005057">
    <property type="protein sequence ID" value="MQM11673.1"/>
    <property type="molecule type" value="Genomic_DNA"/>
</dbReference>
<dbReference type="AlphaFoldDB" id="A0A843WJK6"/>
<reference evidence="1" key="1">
    <citation type="submission" date="2017-07" db="EMBL/GenBank/DDBJ databases">
        <title>Taro Niue Genome Assembly and Annotation.</title>
        <authorList>
            <person name="Atibalentja N."/>
            <person name="Keating K."/>
            <person name="Fields C.J."/>
        </authorList>
    </citation>
    <scope>NUCLEOTIDE SEQUENCE</scope>
    <source>
        <strain evidence="1">Niue_2</strain>
        <tissue evidence="1">Leaf</tissue>
    </source>
</reference>
<feature type="non-terminal residue" evidence="1">
    <location>
        <position position="99"/>
    </location>
</feature>
<evidence type="ECO:0000313" key="1">
    <source>
        <dbReference type="EMBL" id="MQM11673.1"/>
    </source>
</evidence>
<comment type="caution">
    <text evidence="1">The sequence shown here is derived from an EMBL/GenBank/DDBJ whole genome shotgun (WGS) entry which is preliminary data.</text>
</comment>
<keyword evidence="2" id="KW-1185">Reference proteome</keyword>
<name>A0A843WJK6_COLES</name>
<accession>A0A843WJK6</accession>
<sequence length="99" mass="11190">MINTIPEPIQNQVQGQIRPKSHTHIQTQTQNTTKVTQVTQFTYIQTQIHIQSQIPNPNFQSLAIFKSQTTSETITHSITKPLPIQPSKLVKSSTTLVKK</sequence>
<proteinExistence type="predicted"/>
<gene>
    <name evidence="1" type="ORF">Taro_044583</name>
</gene>
<evidence type="ECO:0000313" key="2">
    <source>
        <dbReference type="Proteomes" id="UP000652761"/>
    </source>
</evidence>
<dbReference type="Proteomes" id="UP000652761">
    <property type="component" value="Unassembled WGS sequence"/>
</dbReference>